<dbReference type="SUPFAM" id="SSF102705">
    <property type="entry name" value="NIF3 (NGG1p interacting factor 3)-like"/>
    <property type="match status" value="1"/>
</dbReference>
<dbReference type="Pfam" id="PF01784">
    <property type="entry name" value="DUF34_NIF3"/>
    <property type="match status" value="2"/>
</dbReference>
<evidence type="ECO:0000313" key="3">
    <source>
        <dbReference type="Proteomes" id="UP001652642"/>
    </source>
</evidence>
<keyword evidence="3" id="KW-1185">Reference proteome</keyword>
<evidence type="ECO:0000256" key="1">
    <source>
        <dbReference type="ARBA" id="ARBA00006964"/>
    </source>
</evidence>
<dbReference type="InterPro" id="IPR002678">
    <property type="entry name" value="DUF34/NIF3"/>
</dbReference>
<protein>
    <recommendedName>
        <fullName evidence="2">NIF3-like protein 1</fullName>
    </recommendedName>
</protein>
<dbReference type="InterPro" id="IPR036069">
    <property type="entry name" value="DUF34/NIF3_sf"/>
</dbReference>
<accession>A0ABM5EPJ1</accession>
<dbReference type="PANTHER" id="PTHR13799:SF13">
    <property type="entry name" value="NIF3-LIKE PROTEIN 1"/>
    <property type="match status" value="1"/>
</dbReference>
<dbReference type="Proteomes" id="UP001652642">
    <property type="component" value="Chromosome 1"/>
</dbReference>
<reference evidence="4" key="2">
    <citation type="submission" date="2025-08" db="UniProtKB">
        <authorList>
            <consortium name="RefSeq"/>
        </authorList>
    </citation>
    <scope>IDENTIFICATION</scope>
</reference>
<name>A0ABM5EPJ1_9SAUR</name>
<dbReference type="PANTHER" id="PTHR13799">
    <property type="entry name" value="NGG1 INTERACTING FACTOR 3"/>
    <property type="match status" value="1"/>
</dbReference>
<dbReference type="RefSeq" id="XP_072835062.1">
    <property type="nucleotide sequence ID" value="XM_072978961.1"/>
</dbReference>
<comment type="similarity">
    <text evidence="1">Belongs to the GTP cyclohydrolase I type 2/NIF3 family.</text>
</comment>
<evidence type="ECO:0000256" key="2">
    <source>
        <dbReference type="ARBA" id="ARBA00019069"/>
    </source>
</evidence>
<sequence length="439" mass="48270">MIPFHPSKRPPWGLELPTSRSAAFVSSFPPRRPAPAAARNACLFSTPPPPRVFCRVVGTSLVPLPEAGGEKPPRVVRGWGAIEIRMQPSCLKLIPRHFLRVQSWIHFPLRAFMDLKVLVSSLNDFASLSLAESWDNVGLLVEPSPPHPVSTLFLTNDLTEEVMEEALQKKADLILSYHPPIFQPLKRITWKTWKERLVIRALENRVGACTSVPIQPAVALTYPTGGPYRVEFSACPGENLETVLSRVCALSEVSLVTTVSARVDGEEQTRVSLNCTQQAMLQVVALLSENSLLCQRTEIIPLEKPLISDTGMGRLCTLKEPISISVLVEQVKSHLRLPHVRLALGAGKSLESQVKVVALCAGSGSTVLRGTESDLYLTGEMSHHDVLDAVSKGITVILCEHSNTERGFLLELQQTLAAHLENKVQVIISERDKDPLQVV</sequence>
<reference evidence="3" key="1">
    <citation type="submission" date="2025-05" db="UniProtKB">
        <authorList>
            <consortium name="RefSeq"/>
        </authorList>
    </citation>
    <scope>NUCLEOTIDE SEQUENCE [LARGE SCALE GENOMIC DNA]</scope>
</reference>
<organism evidence="3 4">
    <name type="scientific">Pogona vitticeps</name>
    <name type="common">central bearded dragon</name>
    <dbReference type="NCBI Taxonomy" id="103695"/>
    <lineage>
        <taxon>Eukaryota</taxon>
        <taxon>Metazoa</taxon>
        <taxon>Chordata</taxon>
        <taxon>Craniata</taxon>
        <taxon>Vertebrata</taxon>
        <taxon>Euteleostomi</taxon>
        <taxon>Lepidosauria</taxon>
        <taxon>Squamata</taxon>
        <taxon>Bifurcata</taxon>
        <taxon>Unidentata</taxon>
        <taxon>Episquamata</taxon>
        <taxon>Toxicofera</taxon>
        <taxon>Iguania</taxon>
        <taxon>Acrodonta</taxon>
        <taxon>Agamidae</taxon>
        <taxon>Amphibolurinae</taxon>
        <taxon>Pogona</taxon>
    </lineage>
</organism>
<evidence type="ECO:0000313" key="4">
    <source>
        <dbReference type="RefSeq" id="XP_072835062.1"/>
    </source>
</evidence>
<proteinExistence type="inferred from homology"/>
<gene>
    <name evidence="4" type="primary">NIF3L1</name>
</gene>
<dbReference type="Gene3D" id="3.40.1390.30">
    <property type="entry name" value="NIF3 (NGG1p interacting factor 3)-like"/>
    <property type="match status" value="2"/>
</dbReference>
<dbReference type="GeneID" id="110089013"/>